<sequence>MLRARNFKERGNSYVCAFCRHKLSPRDSQLRDRHVSNVAASITSARATGLSSCHSSQIPGVRALSTTSALRGLNDGGKPGGFPGGGFPGGFGAGLGSFGAFANKPVTETEKQSVELLPHELEAPKDNAKTMPAGQNTSQNQAQGNGRGLGQNQRAKGNQQFGRFNEKNNNNIKQTQPTQKQQNQESKPPFNPLSSSILAEAFKTDRAPAPVVTPRAWSTNEPPKPATPTWGLLALER</sequence>
<feature type="region of interest" description="Disordered" evidence="1">
    <location>
        <begin position="126"/>
        <end position="237"/>
    </location>
</feature>
<dbReference type="AlphaFoldDB" id="A0A2T4GK82"/>
<name>A0A2T4GK82_FUSCU</name>
<feature type="compositionally biased region" description="Low complexity" evidence="1">
    <location>
        <begin position="167"/>
        <end position="184"/>
    </location>
</feature>
<feature type="compositionally biased region" description="Low complexity" evidence="1">
    <location>
        <begin position="139"/>
        <end position="155"/>
    </location>
</feature>
<evidence type="ECO:0000313" key="2">
    <source>
        <dbReference type="EMBL" id="PTD03907.1"/>
    </source>
</evidence>
<evidence type="ECO:0000256" key="1">
    <source>
        <dbReference type="SAM" id="MobiDB-lite"/>
    </source>
</evidence>
<gene>
    <name evidence="2" type="ORF">FCULG_00001804</name>
</gene>
<dbReference type="EMBL" id="PVEM01000012">
    <property type="protein sequence ID" value="PTD03907.1"/>
    <property type="molecule type" value="Genomic_DNA"/>
</dbReference>
<keyword evidence="3" id="KW-1185">Reference proteome</keyword>
<comment type="caution">
    <text evidence="2">The sequence shown here is derived from an EMBL/GenBank/DDBJ whole genome shotgun (WGS) entry which is preliminary data.</text>
</comment>
<evidence type="ECO:0000313" key="3">
    <source>
        <dbReference type="Proteomes" id="UP000241587"/>
    </source>
</evidence>
<accession>A0A2T4GK82</accession>
<proteinExistence type="predicted"/>
<dbReference type="Proteomes" id="UP000241587">
    <property type="component" value="Unassembled WGS sequence"/>
</dbReference>
<organism evidence="2 3">
    <name type="scientific">Fusarium culmorum</name>
    <dbReference type="NCBI Taxonomy" id="5516"/>
    <lineage>
        <taxon>Eukaryota</taxon>
        <taxon>Fungi</taxon>
        <taxon>Dikarya</taxon>
        <taxon>Ascomycota</taxon>
        <taxon>Pezizomycotina</taxon>
        <taxon>Sordariomycetes</taxon>
        <taxon>Hypocreomycetidae</taxon>
        <taxon>Hypocreales</taxon>
        <taxon>Nectriaceae</taxon>
        <taxon>Fusarium</taxon>
    </lineage>
</organism>
<reference evidence="2 3" key="1">
    <citation type="submission" date="2018-02" db="EMBL/GenBank/DDBJ databases">
        <title>Fusarium culmorum secondary metabolites in fungal-bacterial-plant interactions.</title>
        <authorList>
            <person name="Schmidt R."/>
        </authorList>
    </citation>
    <scope>NUCLEOTIDE SEQUENCE [LARGE SCALE GENOMIC DNA]</scope>
    <source>
        <strain evidence="2 3">PV</strain>
    </source>
</reference>
<protein>
    <submittedName>
        <fullName evidence="2">Uncharacterized protein</fullName>
    </submittedName>
</protein>
<dbReference type="OMA" id="QESKPPF"/>